<accession>A0AAV4TWW3</accession>
<protein>
    <submittedName>
        <fullName evidence="2">Uncharacterized protein</fullName>
    </submittedName>
</protein>
<evidence type="ECO:0000313" key="2">
    <source>
        <dbReference type="EMBL" id="GIY50843.1"/>
    </source>
</evidence>
<keyword evidence="3" id="KW-1185">Reference proteome</keyword>
<dbReference type="EMBL" id="BPLQ01010455">
    <property type="protein sequence ID" value="GIY50843.1"/>
    <property type="molecule type" value="Genomic_DNA"/>
</dbReference>
<dbReference type="Proteomes" id="UP001054837">
    <property type="component" value="Unassembled WGS sequence"/>
</dbReference>
<organism evidence="2 3">
    <name type="scientific">Caerostris darwini</name>
    <dbReference type="NCBI Taxonomy" id="1538125"/>
    <lineage>
        <taxon>Eukaryota</taxon>
        <taxon>Metazoa</taxon>
        <taxon>Ecdysozoa</taxon>
        <taxon>Arthropoda</taxon>
        <taxon>Chelicerata</taxon>
        <taxon>Arachnida</taxon>
        <taxon>Araneae</taxon>
        <taxon>Araneomorphae</taxon>
        <taxon>Entelegynae</taxon>
        <taxon>Araneoidea</taxon>
        <taxon>Araneidae</taxon>
        <taxon>Caerostris</taxon>
    </lineage>
</organism>
<evidence type="ECO:0000313" key="3">
    <source>
        <dbReference type="Proteomes" id="UP001054837"/>
    </source>
</evidence>
<sequence length="85" mass="9481">MTRRLPYNSREQQNEICGVGNSPQRLPKSSTSRCYFYLVKLEGPSANDSGGGNQVNFISTRSGCPITRRLPYNSHEQQNEICGGE</sequence>
<feature type="compositionally biased region" description="Polar residues" evidence="1">
    <location>
        <begin position="9"/>
        <end position="27"/>
    </location>
</feature>
<name>A0AAV4TWW3_9ARAC</name>
<feature type="region of interest" description="Disordered" evidence="1">
    <location>
        <begin position="1"/>
        <end position="27"/>
    </location>
</feature>
<proteinExistence type="predicted"/>
<gene>
    <name evidence="2" type="ORF">CDAR_592491</name>
</gene>
<comment type="caution">
    <text evidence="2">The sequence shown here is derived from an EMBL/GenBank/DDBJ whole genome shotgun (WGS) entry which is preliminary data.</text>
</comment>
<reference evidence="2 3" key="1">
    <citation type="submission" date="2021-06" db="EMBL/GenBank/DDBJ databases">
        <title>Caerostris darwini draft genome.</title>
        <authorList>
            <person name="Kono N."/>
            <person name="Arakawa K."/>
        </authorList>
    </citation>
    <scope>NUCLEOTIDE SEQUENCE [LARGE SCALE GENOMIC DNA]</scope>
</reference>
<evidence type="ECO:0000256" key="1">
    <source>
        <dbReference type="SAM" id="MobiDB-lite"/>
    </source>
</evidence>
<dbReference type="AlphaFoldDB" id="A0AAV4TWW3"/>